<dbReference type="VEuPathDB" id="FungiDB:I7I53_05340"/>
<dbReference type="PANTHER" id="PTHR21310">
    <property type="entry name" value="AMINOGLYCOSIDE PHOSPHOTRANSFERASE-RELATED-RELATED"/>
    <property type="match status" value="1"/>
</dbReference>
<evidence type="ECO:0000259" key="2">
    <source>
        <dbReference type="Pfam" id="PF01636"/>
    </source>
</evidence>
<protein>
    <recommendedName>
        <fullName evidence="2">Aminoglycoside phosphotransferase domain-containing protein</fullName>
    </recommendedName>
</protein>
<dbReference type="InterPro" id="IPR011009">
    <property type="entry name" value="Kinase-like_dom_sf"/>
</dbReference>
<dbReference type="InterPro" id="IPR051678">
    <property type="entry name" value="AGP_Transferase"/>
</dbReference>
<dbReference type="EMBL" id="DS990639">
    <property type="protein sequence ID" value="EGC46349.1"/>
    <property type="molecule type" value="Genomic_DNA"/>
</dbReference>
<dbReference type="AlphaFoldDB" id="F0UI44"/>
<dbReference type="Proteomes" id="UP000008142">
    <property type="component" value="Unassembled WGS sequence"/>
</dbReference>
<dbReference type="InterPro" id="IPR002575">
    <property type="entry name" value="Aminoglycoside_PTrfase"/>
</dbReference>
<dbReference type="EMBL" id="CP069106">
    <property type="protein sequence ID" value="QSS56970.1"/>
    <property type="molecule type" value="Genomic_DNA"/>
</dbReference>
<accession>F0UI44</accession>
<dbReference type="OrthoDB" id="3250044at2759"/>
<evidence type="ECO:0000313" key="5">
    <source>
        <dbReference type="Proteomes" id="UP000008142"/>
    </source>
</evidence>
<evidence type="ECO:0000256" key="1">
    <source>
        <dbReference type="SAM" id="MobiDB-lite"/>
    </source>
</evidence>
<evidence type="ECO:0000313" key="4">
    <source>
        <dbReference type="EMBL" id="QSS56970.1"/>
    </source>
</evidence>
<dbReference type="PANTHER" id="PTHR21310:SF39">
    <property type="entry name" value="AMINOGLYCOSIDE PHOSPHOTRANSFERASE DOMAIN-CONTAINING PROTEIN"/>
    <property type="match status" value="1"/>
</dbReference>
<name>F0UI44_AJEC8</name>
<gene>
    <name evidence="3" type="ORF">HCEG_05564</name>
    <name evidence="4" type="ORF">I7I53_05340</name>
</gene>
<dbReference type="SUPFAM" id="SSF56112">
    <property type="entry name" value="Protein kinase-like (PK-like)"/>
    <property type="match status" value="1"/>
</dbReference>
<dbReference type="STRING" id="544711.F0UI44"/>
<reference evidence="5" key="1">
    <citation type="submission" date="2008-07" db="EMBL/GenBank/DDBJ databases">
        <title>Annotation of Ajellomyces capsulatus strain H88.</title>
        <authorList>
            <person name="Champion M."/>
            <person name="Cuomo C."/>
            <person name="Ma L.-J."/>
            <person name="Henn M.R."/>
            <person name="Sil A."/>
            <person name="Goldman B."/>
            <person name="Young S.K."/>
            <person name="Kodira C.D."/>
            <person name="Zeng Q."/>
            <person name="Koehrsen M."/>
            <person name="Alvarado L."/>
            <person name="Berlin A."/>
            <person name="Borenstein D."/>
            <person name="Chen Z."/>
            <person name="Engels R."/>
            <person name="Freedman E."/>
            <person name="Gellesch M."/>
            <person name="Goldberg J."/>
            <person name="Griggs A."/>
            <person name="Gujja S."/>
            <person name="Heiman D."/>
            <person name="Hepburn T."/>
            <person name="Howarth C."/>
            <person name="Jen D."/>
            <person name="Larson L."/>
            <person name="Lewis B."/>
            <person name="Mehta T."/>
            <person name="Park D."/>
            <person name="Pearson M."/>
            <person name="Roberts A."/>
            <person name="Saif S."/>
            <person name="Shea T."/>
            <person name="Shenoy N."/>
            <person name="Sisk P."/>
            <person name="Stolte C."/>
            <person name="Sykes S."/>
            <person name="Walk T."/>
            <person name="White J."/>
            <person name="Yandava C."/>
            <person name="Klein B."/>
            <person name="McEwen J.G."/>
            <person name="Puccia R."/>
            <person name="Goldman G.H."/>
            <person name="Felipe M.S."/>
            <person name="Nino-Vega G."/>
            <person name="San-Blas G."/>
            <person name="Taylor J."/>
            <person name="Mendoza L."/>
            <person name="Galagan J."/>
            <person name="Nusbaum C."/>
            <person name="Birren B."/>
        </authorList>
    </citation>
    <scope>NUCLEOTIDE SEQUENCE [LARGE SCALE GENOMIC DNA]</scope>
    <source>
        <strain evidence="5">H88</strain>
    </source>
</reference>
<dbReference type="Gene3D" id="3.90.1200.10">
    <property type="match status" value="1"/>
</dbReference>
<feature type="compositionally biased region" description="Acidic residues" evidence="1">
    <location>
        <begin position="1"/>
        <end position="10"/>
    </location>
</feature>
<sequence>MADVTEDLDESEVKPPSGESSRTKFPLDDCDISKVSDETLTALFDTAPVLHSYEGTHVVRLSQTLILKGGINARPCEASILKLVSAKGGSTIAVPKVHRVLNIETKNVYFGCKCLLVMDFVEGRSVEECWEHLSEAERVDVVAQVASMITTLQSIPVPQQQPGPVSCRTCLARGFWFTGMGAGPFGSKEELEAWFNHKLAICKNFKQAPETVPPLHFDKLVLTHQDIAPRNLILGPDCKVWLIDWGDAGIYPEEFEVASLNARRFSAPVFTDMLLEMIPKHEEMVQQLEWTMFALTTGQYL</sequence>
<dbReference type="OMA" id="KLEICQS"/>
<feature type="domain" description="Aminoglycoside phosphotransferase" evidence="2">
    <location>
        <begin position="75"/>
        <end position="261"/>
    </location>
</feature>
<proteinExistence type="predicted"/>
<feature type="region of interest" description="Disordered" evidence="1">
    <location>
        <begin position="1"/>
        <end position="25"/>
    </location>
</feature>
<dbReference type="Proteomes" id="UP000663419">
    <property type="component" value="Chromosome 5"/>
</dbReference>
<organism evidence="5">
    <name type="scientific">Ajellomyces capsulatus (strain H88)</name>
    <name type="common">Darling's disease fungus</name>
    <name type="synonym">Histoplasma capsulatum</name>
    <dbReference type="NCBI Taxonomy" id="544711"/>
    <lineage>
        <taxon>Eukaryota</taxon>
        <taxon>Fungi</taxon>
        <taxon>Dikarya</taxon>
        <taxon>Ascomycota</taxon>
        <taxon>Pezizomycotina</taxon>
        <taxon>Eurotiomycetes</taxon>
        <taxon>Eurotiomycetidae</taxon>
        <taxon>Onygenales</taxon>
        <taxon>Ajellomycetaceae</taxon>
        <taxon>Histoplasma</taxon>
    </lineage>
</organism>
<evidence type="ECO:0000313" key="3">
    <source>
        <dbReference type="EMBL" id="EGC46349.1"/>
    </source>
</evidence>
<dbReference type="Pfam" id="PF01636">
    <property type="entry name" value="APH"/>
    <property type="match status" value="1"/>
</dbReference>
<reference evidence="4" key="2">
    <citation type="submission" date="2021-01" db="EMBL/GenBank/DDBJ databases">
        <title>Chromosome-level genome assembly of a human fungal pathogen reveals clustering of transcriptionally co-regulated genes.</title>
        <authorList>
            <person name="Voorhies M."/>
            <person name="Cohen S."/>
            <person name="Shea T.P."/>
            <person name="Petrus S."/>
            <person name="Munoz J.F."/>
            <person name="Poplawski S."/>
            <person name="Goldman W.E."/>
            <person name="Michael T."/>
            <person name="Cuomo C.A."/>
            <person name="Sil A."/>
            <person name="Beyhan S."/>
        </authorList>
    </citation>
    <scope>NUCLEOTIDE SEQUENCE</scope>
    <source>
        <strain evidence="4">H88</strain>
    </source>
</reference>
<dbReference type="HOGENOM" id="CLU_021768_2_2_1"/>